<proteinExistence type="predicted"/>
<keyword evidence="2" id="KW-1133">Transmembrane helix</keyword>
<feature type="transmembrane region" description="Helical" evidence="2">
    <location>
        <begin position="171"/>
        <end position="190"/>
    </location>
</feature>
<accession>A0A975Y1X7</accession>
<dbReference type="Proteomes" id="UP000683575">
    <property type="component" value="Chromosome"/>
</dbReference>
<dbReference type="RefSeq" id="WP_216941811.1">
    <property type="nucleotide sequence ID" value="NZ_CP077062.1"/>
</dbReference>
<evidence type="ECO:0000313" key="3">
    <source>
        <dbReference type="EMBL" id="QWZ09965.1"/>
    </source>
</evidence>
<dbReference type="InterPro" id="IPR046862">
    <property type="entry name" value="Rhomboid_2"/>
</dbReference>
<reference evidence="3" key="1">
    <citation type="submission" date="2021-06" db="EMBL/GenBank/DDBJ databases">
        <title>Complete genome sequence of Nocardioides sp. G188.</title>
        <authorList>
            <person name="Im W.-T."/>
        </authorList>
    </citation>
    <scope>NUCLEOTIDE SEQUENCE</scope>
    <source>
        <strain evidence="3">G188</strain>
    </source>
</reference>
<evidence type="ECO:0000313" key="4">
    <source>
        <dbReference type="Proteomes" id="UP000683575"/>
    </source>
</evidence>
<keyword evidence="2" id="KW-0472">Membrane</keyword>
<dbReference type="AlphaFoldDB" id="A0A975Y1X7"/>
<feature type="transmembrane region" description="Helical" evidence="2">
    <location>
        <begin position="147"/>
        <end position="165"/>
    </location>
</feature>
<dbReference type="Pfam" id="PF20401">
    <property type="entry name" value="Rhomboid_2"/>
    <property type="match status" value="1"/>
</dbReference>
<sequence length="240" mass="25444">MGGFVGSAPLTFTCTTVLLATTTALRWAPPPVQSRLLTASSTDVAHLGEDPLTVLVLSAVWLPGRSWLPYAVVLLMVVAPLERRIGTLRTAAVFWSAHVLATLLTELPTAAAISLGWMPPAAAHRLDVGASYGTLALAAAFVGSLPLLRGLAVLALAAVLVAGVPDQAPDLTMYGHALSLLIGVCWWPALHDRWAWRRRLPPDRRAAGRRSRRGQPDLDDRGIPVGDDLDRAPEAGGDPP</sequence>
<protein>
    <submittedName>
        <fullName evidence="3">Uncharacterized protein</fullName>
    </submittedName>
</protein>
<evidence type="ECO:0000256" key="1">
    <source>
        <dbReference type="SAM" id="MobiDB-lite"/>
    </source>
</evidence>
<keyword evidence="2" id="KW-0812">Transmembrane</keyword>
<dbReference type="EMBL" id="CP077062">
    <property type="protein sequence ID" value="QWZ09965.1"/>
    <property type="molecule type" value="Genomic_DNA"/>
</dbReference>
<feature type="transmembrane region" description="Helical" evidence="2">
    <location>
        <begin position="60"/>
        <end position="81"/>
    </location>
</feature>
<feature type="region of interest" description="Disordered" evidence="1">
    <location>
        <begin position="204"/>
        <end position="240"/>
    </location>
</feature>
<name>A0A975Y1X7_9ACTN</name>
<organism evidence="3 4">
    <name type="scientific">Nocardioides panacis</name>
    <dbReference type="NCBI Taxonomy" id="2849501"/>
    <lineage>
        <taxon>Bacteria</taxon>
        <taxon>Bacillati</taxon>
        <taxon>Actinomycetota</taxon>
        <taxon>Actinomycetes</taxon>
        <taxon>Propionibacteriales</taxon>
        <taxon>Nocardioidaceae</taxon>
        <taxon>Nocardioides</taxon>
    </lineage>
</organism>
<evidence type="ECO:0000256" key="2">
    <source>
        <dbReference type="SAM" id="Phobius"/>
    </source>
</evidence>
<keyword evidence="4" id="KW-1185">Reference proteome</keyword>
<dbReference type="KEGG" id="nps:KRR39_09670"/>
<feature type="compositionally biased region" description="Basic and acidic residues" evidence="1">
    <location>
        <begin position="214"/>
        <end position="233"/>
    </location>
</feature>
<gene>
    <name evidence="3" type="ORF">KRR39_09670</name>
</gene>